<evidence type="ECO:0000256" key="6">
    <source>
        <dbReference type="SAM" id="MobiDB-lite"/>
    </source>
</evidence>
<keyword evidence="9" id="KW-1185">Reference proteome</keyword>
<evidence type="ECO:0000256" key="4">
    <source>
        <dbReference type="ARBA" id="ARBA00023163"/>
    </source>
</evidence>
<dbReference type="Proteomes" id="UP000436088">
    <property type="component" value="Unassembled WGS sequence"/>
</dbReference>
<dbReference type="GO" id="GO:0005634">
    <property type="term" value="C:nucleus"/>
    <property type="evidence" value="ECO:0007669"/>
    <property type="project" value="UniProtKB-SubCell"/>
</dbReference>
<reference evidence="8" key="1">
    <citation type="submission" date="2019-09" db="EMBL/GenBank/DDBJ databases">
        <title>Draft genome information of white flower Hibiscus syriacus.</title>
        <authorList>
            <person name="Kim Y.-M."/>
        </authorList>
    </citation>
    <scope>NUCLEOTIDE SEQUENCE [LARGE SCALE GENOMIC DNA]</scope>
    <source>
        <strain evidence="8">YM2019G1</strain>
    </source>
</reference>
<gene>
    <name evidence="8" type="ORF">F3Y22_tig00111392pilonHSYRG00055</name>
</gene>
<dbReference type="InterPro" id="IPR017930">
    <property type="entry name" value="Myb_dom"/>
</dbReference>
<accession>A0A6A2XWI0</accession>
<evidence type="ECO:0000256" key="2">
    <source>
        <dbReference type="ARBA" id="ARBA00023015"/>
    </source>
</evidence>
<dbReference type="InterPro" id="IPR009057">
    <property type="entry name" value="Homeodomain-like_sf"/>
</dbReference>
<dbReference type="SUPFAM" id="SSF46689">
    <property type="entry name" value="Homeodomain-like"/>
    <property type="match status" value="1"/>
</dbReference>
<comment type="subcellular location">
    <subcellularLocation>
        <location evidence="1">Nucleus</location>
    </subcellularLocation>
</comment>
<evidence type="ECO:0000256" key="5">
    <source>
        <dbReference type="ARBA" id="ARBA00023242"/>
    </source>
</evidence>
<dbReference type="GO" id="GO:0045893">
    <property type="term" value="P:positive regulation of DNA-templated transcription"/>
    <property type="evidence" value="ECO:0007669"/>
    <property type="project" value="InterPro"/>
</dbReference>
<evidence type="ECO:0000259" key="7">
    <source>
        <dbReference type="PROSITE" id="PS51294"/>
    </source>
</evidence>
<feature type="compositionally biased region" description="Basic and acidic residues" evidence="6">
    <location>
        <begin position="10"/>
        <end position="19"/>
    </location>
</feature>
<dbReference type="InterPro" id="IPR006447">
    <property type="entry name" value="Myb_dom_plants"/>
</dbReference>
<keyword evidence="3" id="KW-0238">DNA-binding</keyword>
<dbReference type="FunFam" id="1.10.10.60:FF:000007">
    <property type="entry name" value="Two-component response regulator"/>
    <property type="match status" value="1"/>
</dbReference>
<organism evidence="8 9">
    <name type="scientific">Hibiscus syriacus</name>
    <name type="common">Rose of Sharon</name>
    <dbReference type="NCBI Taxonomy" id="106335"/>
    <lineage>
        <taxon>Eukaryota</taxon>
        <taxon>Viridiplantae</taxon>
        <taxon>Streptophyta</taxon>
        <taxon>Embryophyta</taxon>
        <taxon>Tracheophyta</taxon>
        <taxon>Spermatophyta</taxon>
        <taxon>Magnoliopsida</taxon>
        <taxon>eudicotyledons</taxon>
        <taxon>Gunneridae</taxon>
        <taxon>Pentapetalae</taxon>
        <taxon>rosids</taxon>
        <taxon>malvids</taxon>
        <taxon>Malvales</taxon>
        <taxon>Malvaceae</taxon>
        <taxon>Malvoideae</taxon>
        <taxon>Hibiscus</taxon>
    </lineage>
</organism>
<feature type="compositionally biased region" description="Basic and acidic residues" evidence="6">
    <location>
        <begin position="109"/>
        <end position="123"/>
    </location>
</feature>
<dbReference type="InterPro" id="IPR044825">
    <property type="entry name" value="GLK1/2-like"/>
</dbReference>
<dbReference type="PANTHER" id="PTHR31312">
    <property type="entry name" value="TRANSCRIPTION ACTIVATOR GLK1"/>
    <property type="match status" value="1"/>
</dbReference>
<keyword evidence="5" id="KW-0539">Nucleus</keyword>
<dbReference type="InterPro" id="IPR001005">
    <property type="entry name" value="SANT/Myb"/>
</dbReference>
<protein>
    <submittedName>
        <fullName evidence="8">Transcription activator GLK1-like isoform X2</fullName>
    </submittedName>
</protein>
<comment type="caution">
    <text evidence="8">The sequence shown here is derived from an EMBL/GenBank/DDBJ whole genome shotgun (WGS) entry which is preliminary data.</text>
</comment>
<dbReference type="EMBL" id="VEPZ02001327">
    <property type="protein sequence ID" value="KAE8679958.1"/>
    <property type="molecule type" value="Genomic_DNA"/>
</dbReference>
<feature type="region of interest" description="Disordered" evidence="6">
    <location>
        <begin position="70"/>
        <end position="141"/>
    </location>
</feature>
<name>A0A6A2XWI0_HIBSY</name>
<dbReference type="GO" id="GO:0003700">
    <property type="term" value="F:DNA-binding transcription factor activity"/>
    <property type="evidence" value="ECO:0007669"/>
    <property type="project" value="InterPro"/>
</dbReference>
<evidence type="ECO:0000256" key="3">
    <source>
        <dbReference type="ARBA" id="ARBA00023125"/>
    </source>
</evidence>
<dbReference type="Pfam" id="PF00249">
    <property type="entry name" value="Myb_DNA-binding"/>
    <property type="match status" value="1"/>
</dbReference>
<dbReference type="NCBIfam" id="TIGR01557">
    <property type="entry name" value="myb_SHAQKYF"/>
    <property type="match status" value="1"/>
</dbReference>
<evidence type="ECO:0000256" key="1">
    <source>
        <dbReference type="ARBA" id="ARBA00004123"/>
    </source>
</evidence>
<sequence>MLAVSPLRNTSKDGSKGEMKSFTISSEECPDFADGNLLESIDFDDFFLGIDVQGDVLPDLEMDPEILSELPAVSGGEESEMNTSVEKIDEGDCQKEEENKKSSSNQGTEKLEVAKTPSKDGYKGRKSSAKAKDNNNNPGTRKVKVSIMLEFSNKFRIELGRTRFGPWTKHPFNYLNMDWTPDLHRKFVQAVEQLGVDKAVPSRILEIMGIDCLTRHNIASHLQKYRSHRKHLLAREAEAASLIHRRQIYGGTTPASDGAKRDMSLWLPPTMGFPPMHHQNHHFRPLHVWGHPTMDRSLMHLWPKHLASHTPSPPPTADPGFWNHHCVSSPSSLVPNGQTPGTPCFPPPLMAAPTVKQSLITVINFVGFGAIPAPCIPPHHTMYKSEIDTPTGQLGRHPLIDFHPSRESIDAAIGNVLSKPLLPLPIGLKPPSTDGVLAELQRQGVPKIPPS</sequence>
<keyword evidence="4" id="KW-0804">Transcription</keyword>
<feature type="compositionally biased region" description="Basic and acidic residues" evidence="6">
    <location>
        <begin position="86"/>
        <end position="101"/>
    </location>
</feature>
<dbReference type="GO" id="GO:0000976">
    <property type="term" value="F:transcription cis-regulatory region binding"/>
    <property type="evidence" value="ECO:0007669"/>
    <property type="project" value="TreeGrafter"/>
</dbReference>
<evidence type="ECO:0000313" key="8">
    <source>
        <dbReference type="EMBL" id="KAE8679958.1"/>
    </source>
</evidence>
<keyword evidence="2" id="KW-0805">Transcription regulation</keyword>
<dbReference type="PROSITE" id="PS51294">
    <property type="entry name" value="HTH_MYB"/>
    <property type="match status" value="1"/>
</dbReference>
<proteinExistence type="predicted"/>
<evidence type="ECO:0000313" key="9">
    <source>
        <dbReference type="Proteomes" id="UP000436088"/>
    </source>
</evidence>
<feature type="region of interest" description="Disordered" evidence="6">
    <location>
        <begin position="1"/>
        <end position="22"/>
    </location>
</feature>
<dbReference type="PANTHER" id="PTHR31312:SF1">
    <property type="entry name" value="TRANSCRIPTION ACTIVATOR GLK1"/>
    <property type="match status" value="1"/>
</dbReference>
<dbReference type="AlphaFoldDB" id="A0A6A2XWI0"/>
<feature type="domain" description="HTH myb-type" evidence="7">
    <location>
        <begin position="179"/>
        <end position="230"/>
    </location>
</feature>
<dbReference type="Gene3D" id="1.10.10.60">
    <property type="entry name" value="Homeodomain-like"/>
    <property type="match status" value="1"/>
</dbReference>